<organism evidence="2 3">
    <name type="scientific">Kribbella aluminosa</name>
    <dbReference type="NCBI Taxonomy" id="416017"/>
    <lineage>
        <taxon>Bacteria</taxon>
        <taxon>Bacillati</taxon>
        <taxon>Actinomycetota</taxon>
        <taxon>Actinomycetes</taxon>
        <taxon>Propionibacteriales</taxon>
        <taxon>Kribbellaceae</taxon>
        <taxon>Kribbella</taxon>
    </lineage>
</organism>
<dbReference type="EMBL" id="JAGINT010000002">
    <property type="protein sequence ID" value="MBP2357104.1"/>
    <property type="molecule type" value="Genomic_DNA"/>
</dbReference>
<evidence type="ECO:0000313" key="2">
    <source>
        <dbReference type="EMBL" id="MBP2357104.1"/>
    </source>
</evidence>
<dbReference type="Proteomes" id="UP000755585">
    <property type="component" value="Unassembled WGS sequence"/>
</dbReference>
<dbReference type="Gene3D" id="1.10.260.40">
    <property type="entry name" value="lambda repressor-like DNA-binding domains"/>
    <property type="match status" value="1"/>
</dbReference>
<dbReference type="InterPro" id="IPR010982">
    <property type="entry name" value="Lambda_DNA-bd_dom_sf"/>
</dbReference>
<dbReference type="RefSeq" id="WP_209699518.1">
    <property type="nucleotide sequence ID" value="NZ_BAAAVU010000004.1"/>
</dbReference>
<comment type="caution">
    <text evidence="2">The sequence shown here is derived from an EMBL/GenBank/DDBJ whole genome shotgun (WGS) entry which is preliminary data.</text>
</comment>
<evidence type="ECO:0000313" key="3">
    <source>
        <dbReference type="Proteomes" id="UP000755585"/>
    </source>
</evidence>
<keyword evidence="3" id="KW-1185">Reference proteome</keyword>
<dbReference type="PANTHER" id="PTHR35010">
    <property type="entry name" value="BLL4672 PROTEIN-RELATED"/>
    <property type="match status" value="1"/>
</dbReference>
<dbReference type="Gene3D" id="3.30.450.180">
    <property type="match status" value="1"/>
</dbReference>
<dbReference type="CDD" id="cd00093">
    <property type="entry name" value="HTH_XRE"/>
    <property type="match status" value="1"/>
</dbReference>
<name>A0ABS4UZM0_9ACTN</name>
<dbReference type="InterPro" id="IPR001387">
    <property type="entry name" value="Cro/C1-type_HTH"/>
</dbReference>
<feature type="domain" description="HTH cro/C1-type" evidence="1">
    <location>
        <begin position="35"/>
        <end position="82"/>
    </location>
</feature>
<evidence type="ECO:0000259" key="1">
    <source>
        <dbReference type="PROSITE" id="PS50943"/>
    </source>
</evidence>
<dbReference type="Pfam" id="PF13560">
    <property type="entry name" value="HTH_31"/>
    <property type="match status" value="1"/>
</dbReference>
<dbReference type="PROSITE" id="PS50943">
    <property type="entry name" value="HTH_CROC1"/>
    <property type="match status" value="1"/>
</dbReference>
<dbReference type="InterPro" id="IPR041413">
    <property type="entry name" value="MLTR_LBD"/>
</dbReference>
<gene>
    <name evidence="2" type="ORF">JOF29_008214</name>
</gene>
<protein>
    <submittedName>
        <fullName evidence="2">Transcriptional regulator with XRE-family HTH domain</fullName>
    </submittedName>
</protein>
<accession>A0ABS4UZM0</accession>
<dbReference type="Pfam" id="PF17765">
    <property type="entry name" value="MLTR_LBD"/>
    <property type="match status" value="1"/>
</dbReference>
<sequence length="263" mass="29055">MNRRHELGAFLRERRARLTAAAAGLIEGPPRRTPGLRREEIAELAGLSAGYYARLEQGHAAHPSESVLAALIRILQLTPDEARHLRALAGESAPLPAEQVSRSALRMMDLLKPPTAALVLGRIGDVLAWNEEAAMLFPGRLDGPRPNNARYVFCDPQAREIFPNWPEVADDTVAHLRAAAGHLVDDPCFRSLVDNLLVDSPEFAARWSRRDVRRHVTGVKYLDHPTLGRLTVDYEVVAVLDEPDQFLVVYGRSDVEKPGTAST</sequence>
<dbReference type="PANTHER" id="PTHR35010:SF2">
    <property type="entry name" value="BLL4672 PROTEIN"/>
    <property type="match status" value="1"/>
</dbReference>
<dbReference type="SMART" id="SM00530">
    <property type="entry name" value="HTH_XRE"/>
    <property type="match status" value="1"/>
</dbReference>
<dbReference type="SUPFAM" id="SSF47413">
    <property type="entry name" value="lambda repressor-like DNA-binding domains"/>
    <property type="match status" value="1"/>
</dbReference>
<reference evidence="2 3" key="1">
    <citation type="submission" date="2021-03" db="EMBL/GenBank/DDBJ databases">
        <title>Sequencing the genomes of 1000 actinobacteria strains.</title>
        <authorList>
            <person name="Klenk H.-P."/>
        </authorList>
    </citation>
    <scope>NUCLEOTIDE SEQUENCE [LARGE SCALE GENOMIC DNA]</scope>
    <source>
        <strain evidence="2 3">DSM 18824</strain>
    </source>
</reference>
<proteinExistence type="predicted"/>